<name>A0A1L9UYH7_ASPBC</name>
<keyword evidence="2 6" id="KW-0285">Flavoprotein</keyword>
<dbReference type="NCBIfam" id="TIGR00421">
    <property type="entry name" value="ubiX_pad"/>
    <property type="match status" value="1"/>
</dbReference>
<dbReference type="GO" id="GO:0106141">
    <property type="term" value="F:flavin prenyltransferase activity"/>
    <property type="evidence" value="ECO:0007669"/>
    <property type="project" value="UniProtKB-EC"/>
</dbReference>
<dbReference type="OMA" id="TRVHAIM"/>
<dbReference type="Pfam" id="PF02441">
    <property type="entry name" value="Flavoprotein"/>
    <property type="match status" value="1"/>
</dbReference>
<keyword evidence="7" id="KW-0812">Transmembrane</keyword>
<dbReference type="GO" id="GO:0005739">
    <property type="term" value="C:mitochondrion"/>
    <property type="evidence" value="ECO:0007669"/>
    <property type="project" value="UniProtKB-SubCell"/>
</dbReference>
<evidence type="ECO:0000256" key="4">
    <source>
        <dbReference type="ARBA" id="ARBA00022679"/>
    </source>
</evidence>
<proteinExistence type="inferred from homology"/>
<evidence type="ECO:0000256" key="5">
    <source>
        <dbReference type="ARBA" id="ARBA00060793"/>
    </source>
</evidence>
<feature type="domain" description="Flavoprotein" evidence="8">
    <location>
        <begin position="27"/>
        <end position="195"/>
    </location>
</feature>
<comment type="subunit">
    <text evidence="6">Oligomer.</text>
</comment>
<accession>A0A1L9UYH7</accession>
<organism evidence="9 10">
    <name type="scientific">Aspergillus brasiliensis (strain CBS 101740 / IMI 381727 / IBT 21946)</name>
    <dbReference type="NCBI Taxonomy" id="767769"/>
    <lineage>
        <taxon>Eukaryota</taxon>
        <taxon>Fungi</taxon>
        <taxon>Dikarya</taxon>
        <taxon>Ascomycota</taxon>
        <taxon>Pezizomycotina</taxon>
        <taxon>Eurotiomycetes</taxon>
        <taxon>Eurotiomycetidae</taxon>
        <taxon>Eurotiales</taxon>
        <taxon>Aspergillaceae</taxon>
        <taxon>Aspergillus</taxon>
        <taxon>Aspergillus subgen. Circumdati</taxon>
    </lineage>
</organism>
<evidence type="ECO:0000256" key="3">
    <source>
        <dbReference type="ARBA" id="ARBA00022643"/>
    </source>
</evidence>
<dbReference type="HAMAP" id="MF_01984">
    <property type="entry name" value="ubiX_pad"/>
    <property type="match status" value="1"/>
</dbReference>
<dbReference type="EMBL" id="KV878680">
    <property type="protein sequence ID" value="OJJ76726.1"/>
    <property type="molecule type" value="Genomic_DNA"/>
</dbReference>
<keyword evidence="4 6" id="KW-0808">Transferase</keyword>
<dbReference type="InterPro" id="IPR004507">
    <property type="entry name" value="UbiX-like"/>
</dbReference>
<comment type="subcellular location">
    <subcellularLocation>
        <location evidence="6">Mitochondrion</location>
    </subcellularLocation>
</comment>
<gene>
    <name evidence="6" type="primary">PAD1</name>
    <name evidence="9" type="ORF">ASPBRDRAFT_417223</name>
</gene>
<keyword evidence="7" id="KW-1133">Transmembrane helix</keyword>
<dbReference type="NCBIfam" id="NF004685">
    <property type="entry name" value="PRK06029.1"/>
    <property type="match status" value="1"/>
</dbReference>
<feature type="binding site" evidence="6">
    <location>
        <position position="176"/>
    </location>
    <ligand>
        <name>dimethylallyl phosphate</name>
        <dbReference type="ChEBI" id="CHEBI:88052"/>
    </ligand>
</feature>
<keyword evidence="6" id="KW-0496">Mitochondrion</keyword>
<dbReference type="AlphaFoldDB" id="A0A1L9UYH7"/>
<evidence type="ECO:0000313" key="9">
    <source>
        <dbReference type="EMBL" id="OJJ76726.1"/>
    </source>
</evidence>
<keyword evidence="1 6" id="KW-0637">Prenyltransferase</keyword>
<reference evidence="10" key="1">
    <citation type="journal article" date="2017" name="Genome Biol.">
        <title>Comparative genomics reveals high biological diversity and specific adaptations in the industrially and medically important fungal genus Aspergillus.</title>
        <authorList>
            <person name="de Vries R.P."/>
            <person name="Riley R."/>
            <person name="Wiebenga A."/>
            <person name="Aguilar-Osorio G."/>
            <person name="Amillis S."/>
            <person name="Uchima C.A."/>
            <person name="Anderluh G."/>
            <person name="Asadollahi M."/>
            <person name="Askin M."/>
            <person name="Barry K."/>
            <person name="Battaglia E."/>
            <person name="Bayram O."/>
            <person name="Benocci T."/>
            <person name="Braus-Stromeyer S.A."/>
            <person name="Caldana C."/>
            <person name="Canovas D."/>
            <person name="Cerqueira G.C."/>
            <person name="Chen F."/>
            <person name="Chen W."/>
            <person name="Choi C."/>
            <person name="Clum A."/>
            <person name="Dos Santos R.A."/>
            <person name="Damasio A.R."/>
            <person name="Diallinas G."/>
            <person name="Emri T."/>
            <person name="Fekete E."/>
            <person name="Flipphi M."/>
            <person name="Freyberg S."/>
            <person name="Gallo A."/>
            <person name="Gournas C."/>
            <person name="Habgood R."/>
            <person name="Hainaut M."/>
            <person name="Harispe M.L."/>
            <person name="Henrissat B."/>
            <person name="Hilden K.S."/>
            <person name="Hope R."/>
            <person name="Hossain A."/>
            <person name="Karabika E."/>
            <person name="Karaffa L."/>
            <person name="Karanyi Z."/>
            <person name="Krasevec N."/>
            <person name="Kuo A."/>
            <person name="Kusch H."/>
            <person name="LaButti K."/>
            <person name="Lagendijk E.L."/>
            <person name="Lapidus A."/>
            <person name="Levasseur A."/>
            <person name="Lindquist E."/>
            <person name="Lipzen A."/>
            <person name="Logrieco A.F."/>
            <person name="MacCabe A."/>
            <person name="Maekelae M.R."/>
            <person name="Malavazi I."/>
            <person name="Melin P."/>
            <person name="Meyer V."/>
            <person name="Mielnichuk N."/>
            <person name="Miskei M."/>
            <person name="Molnar A.P."/>
            <person name="Mule G."/>
            <person name="Ngan C.Y."/>
            <person name="Orejas M."/>
            <person name="Orosz E."/>
            <person name="Ouedraogo J.P."/>
            <person name="Overkamp K.M."/>
            <person name="Park H.-S."/>
            <person name="Perrone G."/>
            <person name="Piumi F."/>
            <person name="Punt P.J."/>
            <person name="Ram A.F."/>
            <person name="Ramon A."/>
            <person name="Rauscher S."/>
            <person name="Record E."/>
            <person name="Riano-Pachon D.M."/>
            <person name="Robert V."/>
            <person name="Roehrig J."/>
            <person name="Ruller R."/>
            <person name="Salamov A."/>
            <person name="Salih N.S."/>
            <person name="Samson R.A."/>
            <person name="Sandor E."/>
            <person name="Sanguinetti M."/>
            <person name="Schuetze T."/>
            <person name="Sepcic K."/>
            <person name="Shelest E."/>
            <person name="Sherlock G."/>
            <person name="Sophianopoulou V."/>
            <person name="Squina F.M."/>
            <person name="Sun H."/>
            <person name="Susca A."/>
            <person name="Todd R.B."/>
            <person name="Tsang A."/>
            <person name="Unkles S.E."/>
            <person name="van de Wiele N."/>
            <person name="van Rossen-Uffink D."/>
            <person name="Oliveira J.V."/>
            <person name="Vesth T.C."/>
            <person name="Visser J."/>
            <person name="Yu J.-H."/>
            <person name="Zhou M."/>
            <person name="Andersen M.R."/>
            <person name="Archer D.B."/>
            <person name="Baker S.E."/>
            <person name="Benoit I."/>
            <person name="Brakhage A.A."/>
            <person name="Braus G.H."/>
            <person name="Fischer R."/>
            <person name="Frisvad J.C."/>
            <person name="Goldman G.H."/>
            <person name="Houbraken J."/>
            <person name="Oakley B."/>
            <person name="Pocsi I."/>
            <person name="Scazzocchio C."/>
            <person name="Seiboth B."/>
            <person name="vanKuyk P.A."/>
            <person name="Wortman J."/>
            <person name="Dyer P.S."/>
            <person name="Grigoriev I.V."/>
        </authorList>
    </citation>
    <scope>NUCLEOTIDE SEQUENCE [LARGE SCALE GENOMIC DNA]</scope>
    <source>
        <strain evidence="10">CBS 101740 / IMI 381727 / IBT 21946</strain>
    </source>
</reference>
<dbReference type="OrthoDB" id="5126881at2759"/>
<dbReference type="Proteomes" id="UP000184499">
    <property type="component" value="Unassembled WGS sequence"/>
</dbReference>
<evidence type="ECO:0000313" key="10">
    <source>
        <dbReference type="Proteomes" id="UP000184499"/>
    </source>
</evidence>
<dbReference type="PANTHER" id="PTHR43374">
    <property type="entry name" value="FLAVIN PRENYLTRANSFERASE"/>
    <property type="match status" value="1"/>
</dbReference>
<dbReference type="STRING" id="767769.A0A1L9UYH7"/>
<feature type="transmembrane region" description="Helical" evidence="7">
    <location>
        <begin position="28"/>
        <end position="48"/>
    </location>
</feature>
<dbReference type="GO" id="GO:0016831">
    <property type="term" value="F:carboxy-lyase activity"/>
    <property type="evidence" value="ECO:0007669"/>
    <property type="project" value="TreeGrafter"/>
</dbReference>
<dbReference type="EC" id="2.5.1.129" evidence="6"/>
<keyword evidence="3 6" id="KW-0288">FMN</keyword>
<dbReference type="FunFam" id="3.40.50.1950:FF:000001">
    <property type="entry name" value="Flavin prenyltransferase UbiX"/>
    <property type="match status" value="1"/>
</dbReference>
<keyword evidence="7" id="KW-0472">Membrane</keyword>
<feature type="binding site" evidence="6">
    <location>
        <position position="60"/>
    </location>
    <ligand>
        <name>FMN</name>
        <dbReference type="ChEBI" id="CHEBI:58210"/>
    </ligand>
</feature>
<evidence type="ECO:0000256" key="1">
    <source>
        <dbReference type="ARBA" id="ARBA00022602"/>
    </source>
</evidence>
<comment type="similarity">
    <text evidence="5 6">Belongs to the UbiX/PAD1 family.</text>
</comment>
<feature type="binding site" evidence="6">
    <location>
        <begin position="111"/>
        <end position="114"/>
    </location>
    <ligand>
        <name>FMN</name>
        <dbReference type="ChEBI" id="CHEBI:58210"/>
    </ligand>
</feature>
<feature type="binding site" evidence="6">
    <location>
        <position position="146"/>
    </location>
    <ligand>
        <name>FMN</name>
        <dbReference type="ChEBI" id="CHEBI:58210"/>
    </ligand>
</feature>
<evidence type="ECO:0000256" key="7">
    <source>
        <dbReference type="SAM" id="Phobius"/>
    </source>
</evidence>
<sequence>MDIHASQESVSTSVLGESQPKRSQRRRVVVAITGATGSIFGIKVLISLRHLNVESHLIISKWAEATIKYETDYTIANVRALADYVYNVHDMAAPISSGSFRVDGMIVAPCSVKTLAAINSGVCNDLVSRAADVMLKERRRLVLALRETPLSLIHLQNMTSVTQAGAIIFPPVPAFYIRPSSIDDMVDHSVGRMLDLFDLDTAGFERWEGWKRD</sequence>
<evidence type="ECO:0000256" key="2">
    <source>
        <dbReference type="ARBA" id="ARBA00022630"/>
    </source>
</evidence>
<dbReference type="InterPro" id="IPR003382">
    <property type="entry name" value="Flavoprotein"/>
</dbReference>
<keyword evidence="10" id="KW-1185">Reference proteome</keyword>
<feature type="binding site" evidence="6">
    <location>
        <begin position="34"/>
        <end position="36"/>
    </location>
    <ligand>
        <name>FMN</name>
        <dbReference type="ChEBI" id="CHEBI:58210"/>
    </ligand>
</feature>
<dbReference type="VEuPathDB" id="FungiDB:ASPBRDRAFT_417223"/>
<evidence type="ECO:0000256" key="6">
    <source>
        <dbReference type="HAMAP-Rule" id="MF_03197"/>
    </source>
</evidence>
<comment type="function">
    <text evidence="6">Flavin prenyltransferase that catalyzes the synthesis of the prenylated FMN cofactor (prenyl-FMN) for the ferulic acid decarboxylase FDC1. The prenyltransferase is metal-independent and links a dimethylallyl moiety from dimethylallyl monophosphate (DMAP) to the flavin N5 and C6 atoms of FMN.</text>
</comment>
<dbReference type="InterPro" id="IPR036551">
    <property type="entry name" value="Flavin_trans-like"/>
</dbReference>
<comment type="catalytic activity">
    <reaction evidence="6">
        <text>dimethylallyl phosphate + FMNH2 = prenylated FMNH2 + phosphate</text>
        <dbReference type="Rhea" id="RHEA:37743"/>
        <dbReference type="ChEBI" id="CHEBI:43474"/>
        <dbReference type="ChEBI" id="CHEBI:57618"/>
        <dbReference type="ChEBI" id="CHEBI:87467"/>
        <dbReference type="ChEBI" id="CHEBI:88052"/>
        <dbReference type="EC" id="2.5.1.129"/>
    </reaction>
</comment>
<evidence type="ECO:0000259" key="8">
    <source>
        <dbReference type="Pfam" id="PF02441"/>
    </source>
</evidence>
<dbReference type="Gene3D" id="3.40.50.1950">
    <property type="entry name" value="Flavin prenyltransferase-like"/>
    <property type="match status" value="1"/>
</dbReference>
<protein>
    <recommendedName>
        <fullName evidence="6">Flavin prenyltransferase PAD1, mitochondrial</fullName>
        <ecNumber evidence="6">2.5.1.129</ecNumber>
    </recommendedName>
</protein>
<feature type="binding site" evidence="6">
    <location>
        <position position="192"/>
    </location>
    <ligand>
        <name>dimethylallyl phosphate</name>
        <dbReference type="ChEBI" id="CHEBI:88052"/>
    </ligand>
</feature>
<dbReference type="SUPFAM" id="SSF52507">
    <property type="entry name" value="Homo-oligomeric flavin-containing Cys decarboxylases, HFCD"/>
    <property type="match status" value="1"/>
</dbReference>
<dbReference type="PANTHER" id="PTHR43374:SF1">
    <property type="entry name" value="FLAVIN PRENYLTRANSFERASE PAD1, MITOCHONDRIAL"/>
    <property type="match status" value="1"/>
</dbReference>